<dbReference type="InterPro" id="IPR017853">
    <property type="entry name" value="GH"/>
</dbReference>
<keyword evidence="1" id="KW-1133">Transmembrane helix</keyword>
<dbReference type="AlphaFoldDB" id="A0A0U4FJ50"/>
<dbReference type="GO" id="GO:0005975">
    <property type="term" value="P:carbohydrate metabolic process"/>
    <property type="evidence" value="ECO:0007669"/>
    <property type="project" value="InterPro"/>
</dbReference>
<evidence type="ECO:0000256" key="2">
    <source>
        <dbReference type="SAM" id="SignalP"/>
    </source>
</evidence>
<keyword evidence="4" id="KW-0456">Lyase</keyword>
<accession>A0A0U4FJ50</accession>
<dbReference type="SUPFAM" id="SSF51445">
    <property type="entry name" value="(Trans)glycosidases"/>
    <property type="match status" value="1"/>
</dbReference>
<dbReference type="Proteomes" id="UP000050331">
    <property type="component" value="Chromosome"/>
</dbReference>
<dbReference type="PANTHER" id="PTHR10357">
    <property type="entry name" value="ALPHA-AMYLASE FAMILY MEMBER"/>
    <property type="match status" value="1"/>
</dbReference>
<dbReference type="InterPro" id="IPR054174">
    <property type="entry name" value="Alpha-amylase-like_C"/>
</dbReference>
<sequence>MKRLIIIIAVLALFPCLTVPVSAAGEEANTDSEIFYDILVDRFNNGDSSLDKQVDLEDPLTYHGGDIQGIIDKLDHLKEFGYTTLILSPIMQNASGGYHGYWIEDFYQVDEQFGTMDDLKKLVEEAHNRDMKIVLEFATNYASQTHAMTEDPAKSDWFEENDGSEASFRWADETVMLNQENPEVQQFLKDVADYWIEEAGIDGYRFHAADQADTEFLNDLTAHIRDNNPNFYMLGGILNEESNSGDLIENTSIQAVENSELFDPMTNVFAEAGTPLTELHEEHQQNDIQKGLNYVDTPYTERFTQKALENGRTPLTTWKLALTYLYTAPGAPLIYQGSEIPMGGAGFPESQKLVQWNSADEELEKFTNRIASLRTEFPALQYGDYELAGSSGAMSVFKRSYEGESVYIAINNDTESQVIQVDNIDAGKQLDGLLGDNIARDNGDGKFNIGLPRESVEVYVIEPDTGINWVVVAPIAGIFLLFVAGVIYLSRKQKRREADA</sequence>
<dbReference type="OrthoDB" id="9805159at2"/>
<dbReference type="EMBL" id="CP013862">
    <property type="protein sequence ID" value="ALX48670.1"/>
    <property type="molecule type" value="Genomic_DNA"/>
</dbReference>
<keyword evidence="1" id="KW-0812">Transmembrane</keyword>
<reference evidence="4 5" key="1">
    <citation type="submission" date="2016-01" db="EMBL/GenBank/DDBJ databases">
        <title>Complete genome sequence of strain Lentibacillus amyloliquefaciens LAM0015T isolated from saline sediment.</title>
        <authorList>
            <person name="Wang J.-L."/>
            <person name="He M.-X."/>
        </authorList>
    </citation>
    <scope>NUCLEOTIDE SEQUENCE [LARGE SCALE GENOMIC DNA]</scope>
    <source>
        <strain evidence="4 5">LAM0015</strain>
    </source>
</reference>
<dbReference type="Pfam" id="PF22026">
    <property type="entry name" value="Alpha-amylase_C_2"/>
    <property type="match status" value="1"/>
</dbReference>
<dbReference type="SUPFAM" id="SSF51011">
    <property type="entry name" value="Glycosyl hydrolase domain"/>
    <property type="match status" value="1"/>
</dbReference>
<evidence type="ECO:0000313" key="4">
    <source>
        <dbReference type="EMBL" id="ALX48670.1"/>
    </source>
</evidence>
<dbReference type="GO" id="GO:0016829">
    <property type="term" value="F:lyase activity"/>
    <property type="evidence" value="ECO:0007669"/>
    <property type="project" value="UniProtKB-KW"/>
</dbReference>
<feature type="transmembrane region" description="Helical" evidence="1">
    <location>
        <begin position="469"/>
        <end position="489"/>
    </location>
</feature>
<dbReference type="InterPro" id="IPR006047">
    <property type="entry name" value="GH13_cat_dom"/>
</dbReference>
<dbReference type="STRING" id="1472767.AOX59_08635"/>
<evidence type="ECO:0000313" key="5">
    <source>
        <dbReference type="Proteomes" id="UP000050331"/>
    </source>
</evidence>
<keyword evidence="1" id="KW-0472">Membrane</keyword>
<dbReference type="Gene3D" id="2.60.40.1180">
    <property type="entry name" value="Golgi alpha-mannosidase II"/>
    <property type="match status" value="1"/>
</dbReference>
<protein>
    <submittedName>
        <fullName evidence="4">Alpha-amlyase</fullName>
    </submittedName>
</protein>
<dbReference type="Pfam" id="PF00128">
    <property type="entry name" value="Alpha-amylase"/>
    <property type="match status" value="1"/>
</dbReference>
<dbReference type="RefSeq" id="WP_068444683.1">
    <property type="nucleotide sequence ID" value="NZ_CP013862.1"/>
</dbReference>
<evidence type="ECO:0000256" key="1">
    <source>
        <dbReference type="SAM" id="Phobius"/>
    </source>
</evidence>
<keyword evidence="5" id="KW-1185">Reference proteome</keyword>
<dbReference type="KEGG" id="lao:AOX59_08635"/>
<name>A0A0U4FJ50_9BACI</name>
<proteinExistence type="predicted"/>
<organism evidence="4 5">
    <name type="scientific">Lentibacillus amyloliquefaciens</name>
    <dbReference type="NCBI Taxonomy" id="1472767"/>
    <lineage>
        <taxon>Bacteria</taxon>
        <taxon>Bacillati</taxon>
        <taxon>Bacillota</taxon>
        <taxon>Bacilli</taxon>
        <taxon>Bacillales</taxon>
        <taxon>Bacillaceae</taxon>
        <taxon>Lentibacillus</taxon>
    </lineage>
</organism>
<dbReference type="Gene3D" id="3.20.20.80">
    <property type="entry name" value="Glycosidases"/>
    <property type="match status" value="1"/>
</dbReference>
<feature type="domain" description="Glycosyl hydrolase family 13 catalytic" evidence="3">
    <location>
        <begin position="37"/>
        <end position="374"/>
    </location>
</feature>
<dbReference type="InterPro" id="IPR013780">
    <property type="entry name" value="Glyco_hydro_b"/>
</dbReference>
<feature type="signal peptide" evidence="2">
    <location>
        <begin position="1"/>
        <end position="23"/>
    </location>
</feature>
<evidence type="ECO:0000259" key="3">
    <source>
        <dbReference type="SMART" id="SM00642"/>
    </source>
</evidence>
<keyword evidence="2" id="KW-0732">Signal</keyword>
<dbReference type="SMART" id="SM00642">
    <property type="entry name" value="Aamy"/>
    <property type="match status" value="1"/>
</dbReference>
<gene>
    <name evidence="4" type="ORF">AOX59_08635</name>
</gene>
<feature type="chain" id="PRO_5006849144" evidence="2">
    <location>
        <begin position="24"/>
        <end position="500"/>
    </location>
</feature>